<evidence type="ECO:0000313" key="4">
    <source>
        <dbReference type="EMBL" id="MCO5723486.1"/>
    </source>
</evidence>
<comment type="caution">
    <text evidence="4">The sequence shown here is derived from an EMBL/GenBank/DDBJ whole genome shotgun (WGS) entry which is preliminary data.</text>
</comment>
<sequence length="161" mass="17495">MKAFFLLLLIIPFYTNAQTLMRQTLAQAGSGRLVQAGGRGYFLLQSVGQGSVTGTYTAGNASVRQGYIQPLPILLTGGDPDGLEALVWPNPFVNGVVARLEAGLEEEVLVQVFDISGRLVQRIAYVPETQLAIPLLNLSQGIYFIRFLSGQKSITKQLIKL</sequence>
<evidence type="ECO:0000259" key="3">
    <source>
        <dbReference type="Pfam" id="PF18962"/>
    </source>
</evidence>
<evidence type="ECO:0000313" key="5">
    <source>
        <dbReference type="Proteomes" id="UP001206312"/>
    </source>
</evidence>
<dbReference type="Proteomes" id="UP001206312">
    <property type="component" value="Unassembled WGS sequence"/>
</dbReference>
<accession>A0ABT1AU47</accession>
<dbReference type="Pfam" id="PF18962">
    <property type="entry name" value="Por_Secre_tail"/>
    <property type="match status" value="1"/>
</dbReference>
<feature type="chain" id="PRO_5046624371" evidence="2">
    <location>
        <begin position="18"/>
        <end position="161"/>
    </location>
</feature>
<dbReference type="InterPro" id="IPR026444">
    <property type="entry name" value="Secre_tail"/>
</dbReference>
<dbReference type="EMBL" id="JAMXIB010000001">
    <property type="protein sequence ID" value="MCO5723486.1"/>
    <property type="molecule type" value="Genomic_DNA"/>
</dbReference>
<reference evidence="4 5" key="1">
    <citation type="submission" date="2022-06" db="EMBL/GenBank/DDBJ databases">
        <authorList>
            <person name="Xuan X."/>
        </authorList>
    </citation>
    <scope>NUCLEOTIDE SEQUENCE [LARGE SCALE GENOMIC DNA]</scope>
    <source>
        <strain evidence="4 5">2V75</strain>
    </source>
</reference>
<evidence type="ECO:0000256" key="1">
    <source>
        <dbReference type="ARBA" id="ARBA00022729"/>
    </source>
</evidence>
<gene>
    <name evidence="4" type="ORF">NG653_01375</name>
</gene>
<organism evidence="4 5">
    <name type="scientific">Robiginitalea marina</name>
    <dbReference type="NCBI Taxonomy" id="2954105"/>
    <lineage>
        <taxon>Bacteria</taxon>
        <taxon>Pseudomonadati</taxon>
        <taxon>Bacteroidota</taxon>
        <taxon>Flavobacteriia</taxon>
        <taxon>Flavobacteriales</taxon>
        <taxon>Flavobacteriaceae</taxon>
        <taxon>Robiginitalea</taxon>
    </lineage>
</organism>
<proteinExistence type="predicted"/>
<name>A0ABT1AU47_9FLAO</name>
<keyword evidence="1 2" id="KW-0732">Signal</keyword>
<dbReference type="NCBIfam" id="TIGR04183">
    <property type="entry name" value="Por_Secre_tail"/>
    <property type="match status" value="1"/>
</dbReference>
<feature type="signal peptide" evidence="2">
    <location>
        <begin position="1"/>
        <end position="17"/>
    </location>
</feature>
<protein>
    <submittedName>
        <fullName evidence="4">T9SS type A sorting domain-containing protein</fullName>
    </submittedName>
</protein>
<keyword evidence="5" id="KW-1185">Reference proteome</keyword>
<feature type="domain" description="Secretion system C-terminal sorting" evidence="3">
    <location>
        <begin position="87"/>
        <end position="159"/>
    </location>
</feature>
<dbReference type="RefSeq" id="WP_252739862.1">
    <property type="nucleotide sequence ID" value="NZ_JAMXIB010000001.1"/>
</dbReference>
<evidence type="ECO:0000256" key="2">
    <source>
        <dbReference type="SAM" id="SignalP"/>
    </source>
</evidence>